<dbReference type="Proteomes" id="UP000681610">
    <property type="component" value="Unassembled WGS sequence"/>
</dbReference>
<keyword evidence="3" id="KW-1185">Reference proteome</keyword>
<sequence>MKKIVLAVILLVFSAKTFAQDDYPKHQVNLNILNVIWLSSVELGYEHYVAFNQSIEGELFINDQYSFFFKKSGEKYNCTSFKLGYNYYFDLDGNSGPYINPFIKTRFGKFTYADEVTKVNMNSFIVGLGAGYQFNYNDTFVIAPYANIARNFGKEVNGDSKFWAVEPNLGIKIAYKF</sequence>
<dbReference type="InterPro" id="IPR036709">
    <property type="entry name" value="Autotransporte_beta_dom_sf"/>
</dbReference>
<reference evidence="2 3" key="1">
    <citation type="submission" date="2021-03" db="EMBL/GenBank/DDBJ databases">
        <title>Isolation and description of Capnocytophaga bilenii sp. nov., a novel Capnocytophaga species, isolated from a gingivitis subject.</title>
        <authorList>
            <person name="Antezack A."/>
            <person name="Monnet-Corti V."/>
            <person name="La Scola B."/>
        </authorList>
    </citation>
    <scope>NUCLEOTIDE SEQUENCE [LARGE SCALE GENOMIC DNA]</scope>
    <source>
        <strain evidence="2 3">Marseille-Q4570</strain>
    </source>
</reference>
<protein>
    <submittedName>
        <fullName evidence="2">DUF3575 domain-containing protein</fullName>
    </submittedName>
</protein>
<gene>
    <name evidence="2" type="ORF">J4N46_02305</name>
</gene>
<evidence type="ECO:0000313" key="2">
    <source>
        <dbReference type="EMBL" id="MBO1883278.1"/>
    </source>
</evidence>
<accession>A0ABS3PW96</accession>
<comment type="caution">
    <text evidence="2">The sequence shown here is derived from an EMBL/GenBank/DDBJ whole genome shotgun (WGS) entry which is preliminary data.</text>
</comment>
<evidence type="ECO:0000313" key="3">
    <source>
        <dbReference type="Proteomes" id="UP000681610"/>
    </source>
</evidence>
<organism evidence="2 3">
    <name type="scientific">Capnocytophaga bilenii</name>
    <dbReference type="NCBI Taxonomy" id="2819369"/>
    <lineage>
        <taxon>Bacteria</taxon>
        <taxon>Pseudomonadati</taxon>
        <taxon>Bacteroidota</taxon>
        <taxon>Flavobacteriia</taxon>
        <taxon>Flavobacteriales</taxon>
        <taxon>Flavobacteriaceae</taxon>
        <taxon>Capnocytophaga</taxon>
    </lineage>
</organism>
<name>A0ABS3PW96_9FLAO</name>
<feature type="chain" id="PRO_5045285636" evidence="1">
    <location>
        <begin position="20"/>
        <end position="177"/>
    </location>
</feature>
<dbReference type="SUPFAM" id="SSF103515">
    <property type="entry name" value="Autotransporter"/>
    <property type="match status" value="1"/>
</dbReference>
<dbReference type="RefSeq" id="WP_208057993.1">
    <property type="nucleotide sequence ID" value="NZ_CAUQMC010000044.1"/>
</dbReference>
<feature type="signal peptide" evidence="1">
    <location>
        <begin position="1"/>
        <end position="19"/>
    </location>
</feature>
<proteinExistence type="predicted"/>
<evidence type="ECO:0000256" key="1">
    <source>
        <dbReference type="SAM" id="SignalP"/>
    </source>
</evidence>
<dbReference type="EMBL" id="JAGDYP010000001">
    <property type="protein sequence ID" value="MBO1883278.1"/>
    <property type="molecule type" value="Genomic_DNA"/>
</dbReference>
<keyword evidence="1" id="KW-0732">Signal</keyword>